<dbReference type="InterPro" id="IPR000432">
    <property type="entry name" value="DNA_mismatch_repair_MutS_C"/>
</dbReference>
<evidence type="ECO:0000256" key="1">
    <source>
        <dbReference type="ARBA" id="ARBA00022741"/>
    </source>
</evidence>
<keyword evidence="2" id="KW-0067">ATP-binding</keyword>
<evidence type="ECO:0000313" key="5">
    <source>
        <dbReference type="EMBL" id="SLM19168.1"/>
    </source>
</evidence>
<proteinExistence type="predicted"/>
<evidence type="ECO:0000256" key="2">
    <source>
        <dbReference type="ARBA" id="ARBA00022840"/>
    </source>
</evidence>
<dbReference type="Pfam" id="PF00488">
    <property type="entry name" value="MutS_V"/>
    <property type="match status" value="1"/>
</dbReference>
<name>A0A3P3XSA5_9SPIR</name>
<dbReference type="GO" id="GO:0140664">
    <property type="term" value="F:ATP-dependent DNA damage sensor activity"/>
    <property type="evidence" value="ECO:0007669"/>
    <property type="project" value="InterPro"/>
</dbReference>
<dbReference type="InterPro" id="IPR045076">
    <property type="entry name" value="MutS"/>
</dbReference>
<keyword evidence="3" id="KW-0238">DNA-binding</keyword>
<dbReference type="Gene3D" id="3.40.50.300">
    <property type="entry name" value="P-loop containing nucleotide triphosphate hydrolases"/>
    <property type="match status" value="1"/>
</dbReference>
<dbReference type="GO" id="GO:0006298">
    <property type="term" value="P:mismatch repair"/>
    <property type="evidence" value="ECO:0007669"/>
    <property type="project" value="InterPro"/>
</dbReference>
<evidence type="ECO:0000259" key="4">
    <source>
        <dbReference type="SMART" id="SM00534"/>
    </source>
</evidence>
<protein>
    <recommendedName>
        <fullName evidence="4">DNA mismatch repair proteins mutS family domain-containing protein</fullName>
    </recommendedName>
</protein>
<reference evidence="5" key="1">
    <citation type="submission" date="2017-02" db="EMBL/GenBank/DDBJ databases">
        <authorList>
            <person name="Regsiter A."/>
            <person name="William W."/>
        </authorList>
    </citation>
    <scope>NUCLEOTIDE SEQUENCE</scope>
    <source>
        <strain evidence="5">BdmA 4</strain>
    </source>
</reference>
<keyword evidence="1" id="KW-0547">Nucleotide-binding</keyword>
<feature type="domain" description="DNA mismatch repair proteins mutS family" evidence="4">
    <location>
        <begin position="358"/>
        <end position="569"/>
    </location>
</feature>
<dbReference type="SMART" id="SM00534">
    <property type="entry name" value="MUTSac"/>
    <property type="match status" value="1"/>
</dbReference>
<dbReference type="GO" id="GO:0030983">
    <property type="term" value="F:mismatched DNA binding"/>
    <property type="evidence" value="ECO:0007669"/>
    <property type="project" value="InterPro"/>
</dbReference>
<dbReference type="PANTHER" id="PTHR11361">
    <property type="entry name" value="DNA MISMATCH REPAIR PROTEIN MUTS FAMILY MEMBER"/>
    <property type="match status" value="1"/>
</dbReference>
<dbReference type="GO" id="GO:0005524">
    <property type="term" value="F:ATP binding"/>
    <property type="evidence" value="ECO:0007669"/>
    <property type="project" value="UniProtKB-KW"/>
</dbReference>
<dbReference type="SUPFAM" id="SSF52540">
    <property type="entry name" value="P-loop containing nucleoside triphosphate hydrolases"/>
    <property type="match status" value="1"/>
</dbReference>
<accession>A0A3P3XSA5</accession>
<dbReference type="InterPro" id="IPR027417">
    <property type="entry name" value="P-loop_NTPase"/>
</dbReference>
<organism evidence="5">
    <name type="scientific">uncultured spirochete</name>
    <dbReference type="NCBI Taxonomy" id="156406"/>
    <lineage>
        <taxon>Bacteria</taxon>
        <taxon>Pseudomonadati</taxon>
        <taxon>Spirochaetota</taxon>
        <taxon>Spirochaetia</taxon>
        <taxon>Spirochaetales</taxon>
        <taxon>environmental samples</taxon>
    </lineage>
</organism>
<sequence length="589" mass="64336">MHDIVPIPPHVASFCRLNSMLSHIVPLSPYGRDRVAEIGLVTDAGILESLYDDIEAAGAFLAKLDEVRRDRLFWHFGKLPRIPQLNVAAPCGLMELFLFKKFLLHYRNICDLVSEEFRDHFGIVFESSDLLEALSAGSRDAESFAISEGHEPGLGPIRARIAEADQTVAQRRQTLEAACQEAYGFDFAGREFIVISVDRALAAIEKGRRGEAPSLAAEPYDAHSMIVRIIPDAVLLGAEEDRRRAREEERLLEQTAIARLSGLVAASGGALARYCSAVKRFDYALAQWKFVRQYRLVRPALLKNAAGDVHATGADRSDRAPAGNAASLSCRGARFIPLEEECVSRGVPYEPLDFTLDRPVGILSGSNMGGKTCVLQTLVFLQVLAQCGMFVPASHFETPVFQWLDVVGEAGETAGRGLSAYGFEIRRLIDVLKAARDAPGLAVFDEFARTTSAGEAEALMQAIVEHLASFSGTLCIFATHIQCSPAQGKGRAFRMAGFDAGQARATLNSGKAKGEETLEALLARINSLMRYRVVPRDESGEVSDSDALAVARLLGLDATLVDRAEELLNLGARRDAHDKRRMARSNEEH</sequence>
<gene>
    <name evidence="5" type="ORF">SPIRO4BDMA_50683</name>
</gene>
<dbReference type="EMBL" id="FWDO01000005">
    <property type="protein sequence ID" value="SLM19168.1"/>
    <property type="molecule type" value="Genomic_DNA"/>
</dbReference>
<evidence type="ECO:0000256" key="3">
    <source>
        <dbReference type="ARBA" id="ARBA00023125"/>
    </source>
</evidence>
<dbReference type="AlphaFoldDB" id="A0A3P3XSA5"/>